<organism evidence="4 5">
    <name type="scientific">Volvox africanus</name>
    <dbReference type="NCBI Taxonomy" id="51714"/>
    <lineage>
        <taxon>Eukaryota</taxon>
        <taxon>Viridiplantae</taxon>
        <taxon>Chlorophyta</taxon>
        <taxon>core chlorophytes</taxon>
        <taxon>Chlorophyceae</taxon>
        <taxon>CS clade</taxon>
        <taxon>Chlamydomonadales</taxon>
        <taxon>Volvocaceae</taxon>
        <taxon>Volvox</taxon>
    </lineage>
</organism>
<evidence type="ECO:0000256" key="3">
    <source>
        <dbReference type="SAM" id="MobiDB-lite"/>
    </source>
</evidence>
<dbReference type="InterPro" id="IPR051601">
    <property type="entry name" value="Serine_prot/Carboxylest_S33"/>
</dbReference>
<comment type="caution">
    <text evidence="4">The sequence shown here is derived from an EMBL/GenBank/DDBJ whole genome shotgun (WGS) entry which is preliminary data.</text>
</comment>
<protein>
    <recommendedName>
        <fullName evidence="6">AB hydrolase-1 domain-containing protein</fullName>
    </recommendedName>
</protein>
<evidence type="ECO:0000313" key="5">
    <source>
        <dbReference type="Proteomes" id="UP000747399"/>
    </source>
</evidence>
<feature type="compositionally biased region" description="Gly residues" evidence="3">
    <location>
        <begin position="334"/>
        <end position="346"/>
    </location>
</feature>
<feature type="compositionally biased region" description="Basic and acidic residues" evidence="3">
    <location>
        <begin position="11"/>
        <end position="26"/>
    </location>
</feature>
<accession>A0A8J4AXX2</accession>
<comment type="similarity">
    <text evidence="1">Belongs to the peptidase S33 family.</text>
</comment>
<feature type="region of interest" description="Disordered" evidence="3">
    <location>
        <begin position="203"/>
        <end position="231"/>
    </location>
</feature>
<keyword evidence="2" id="KW-0378">Hydrolase</keyword>
<reference evidence="4" key="1">
    <citation type="journal article" date="2021" name="Proc. Natl. Acad. Sci. U.S.A.">
        <title>Three genomes in the algal genus Volvox reveal the fate of a haploid sex-determining region after a transition to homothallism.</title>
        <authorList>
            <person name="Yamamoto K."/>
            <person name="Hamaji T."/>
            <person name="Kawai-Toyooka H."/>
            <person name="Matsuzaki R."/>
            <person name="Takahashi F."/>
            <person name="Nishimura Y."/>
            <person name="Kawachi M."/>
            <person name="Noguchi H."/>
            <person name="Minakuchi Y."/>
            <person name="Umen J.G."/>
            <person name="Toyoda A."/>
            <person name="Nozaki H."/>
        </authorList>
    </citation>
    <scope>NUCLEOTIDE SEQUENCE</scope>
    <source>
        <strain evidence="4">NIES-3780</strain>
    </source>
</reference>
<feature type="region of interest" description="Disordered" evidence="3">
    <location>
        <begin position="276"/>
        <end position="296"/>
    </location>
</feature>
<dbReference type="AlphaFoldDB" id="A0A8J4AXX2"/>
<dbReference type="EMBL" id="BNCO01000008">
    <property type="protein sequence ID" value="GIL50107.1"/>
    <property type="molecule type" value="Genomic_DNA"/>
</dbReference>
<feature type="compositionally biased region" description="Polar residues" evidence="3">
    <location>
        <begin position="212"/>
        <end position="231"/>
    </location>
</feature>
<evidence type="ECO:0008006" key="6">
    <source>
        <dbReference type="Google" id="ProtNLM"/>
    </source>
</evidence>
<feature type="compositionally biased region" description="Low complexity" evidence="3">
    <location>
        <begin position="277"/>
        <end position="291"/>
    </location>
</feature>
<gene>
    <name evidence="4" type="ORF">Vafri_6425</name>
</gene>
<keyword evidence="5" id="KW-1185">Reference proteome</keyword>
<dbReference type="InterPro" id="IPR029058">
    <property type="entry name" value="AB_hydrolase_fold"/>
</dbReference>
<evidence type="ECO:0000256" key="2">
    <source>
        <dbReference type="ARBA" id="ARBA00022801"/>
    </source>
</evidence>
<dbReference type="Proteomes" id="UP000747399">
    <property type="component" value="Unassembled WGS sequence"/>
</dbReference>
<evidence type="ECO:0000313" key="4">
    <source>
        <dbReference type="EMBL" id="GIL50107.1"/>
    </source>
</evidence>
<proteinExistence type="inferred from homology"/>
<dbReference type="GO" id="GO:0016787">
    <property type="term" value="F:hydrolase activity"/>
    <property type="evidence" value="ECO:0007669"/>
    <property type="project" value="UniProtKB-KW"/>
</dbReference>
<evidence type="ECO:0000256" key="1">
    <source>
        <dbReference type="ARBA" id="ARBA00010088"/>
    </source>
</evidence>
<dbReference type="Gene3D" id="3.40.50.1820">
    <property type="entry name" value="alpha/beta hydrolase"/>
    <property type="match status" value="1"/>
</dbReference>
<dbReference type="PANTHER" id="PTHR43248:SF3">
    <property type="entry name" value="AB HYDROLASE-1 DOMAIN-CONTAINING PROTEIN"/>
    <property type="match status" value="1"/>
</dbReference>
<dbReference type="PANTHER" id="PTHR43248">
    <property type="entry name" value="2-SUCCINYL-6-HYDROXY-2,4-CYCLOHEXADIENE-1-CARBOXYLATE SYNTHASE"/>
    <property type="match status" value="1"/>
</dbReference>
<feature type="region of interest" description="Disordered" evidence="3">
    <location>
        <begin position="325"/>
        <end position="346"/>
    </location>
</feature>
<sequence>MAVPVREVLKEMEVESEGKTEREQHGLHGALPSPTLFSGSRLHSAVLTQIRNPWSSVWALHGRQGGAGAAAAGGSSPRRRHRPRCCSCRSNPTAVAVAANRTTASTAPRCDGVGVIGCRHADHRVRCWCSGGMVYAASPAVGLGLAAGAGGGRTGRRDGHITGIKRRARPHKDSWVPLTGFVAFPTVVLAVLPELATSKAADRIQSARASPYPSSHTPRPSIRNASFTPHQSVPLPIPSRAWLLRHLRDRGLSDALANWLASNLVHVPAPAAAHYQHSASMSSGHSGPSLHSHNHETLHHPYQHHCEDQQQQHRRHGTRIHDGLRPQQQQKGAGSSGLHGGGGSDIGSGSGGPFAWSFDIQCAGAMYMSYRTSEYWQVLEKPPHGTAVHLVQGARSDRWPEAMQRRLNQAAAAAAATGAPPLGSEGGSFDHHVLERAGHWLHVDNPEGLLRLVLPHLAGL</sequence>
<name>A0A8J4AXX2_9CHLO</name>
<dbReference type="SUPFAM" id="SSF53474">
    <property type="entry name" value="alpha/beta-Hydrolases"/>
    <property type="match status" value="1"/>
</dbReference>
<feature type="region of interest" description="Disordered" evidence="3">
    <location>
        <begin position="11"/>
        <end position="32"/>
    </location>
</feature>